<accession>A0ABW8EFI2</accession>
<dbReference type="EMBL" id="JBIUYY010000005">
    <property type="protein sequence ID" value="MFJ2821999.1"/>
    <property type="molecule type" value="Genomic_DNA"/>
</dbReference>
<gene>
    <name evidence="1" type="ORF">ACIO7M_12915</name>
</gene>
<sequence>MGNSMAYRLCRESDGAELWAQARRLCALMSEGEPLVDLVAELQTPEDVWRMAEALPEARFHSQALPFDDREWSHVYRADALPSSAHEMQILLPFRVEEEVPAEGPVDAFVRALGYGPASVYRGGYWPDVPELGIEAYPKYEAVQAVFNSDALDGEEPAGHHTLFVHLSKWGDLPRAEWLAGQLGTRVVGGAVAGR</sequence>
<name>A0ABW8EFI2_STRT5</name>
<comment type="caution">
    <text evidence="1">The sequence shown here is derived from an EMBL/GenBank/DDBJ whole genome shotgun (WGS) entry which is preliminary data.</text>
</comment>
<proteinExistence type="predicted"/>
<dbReference type="Proteomes" id="UP001617351">
    <property type="component" value="Unassembled WGS sequence"/>
</dbReference>
<evidence type="ECO:0000313" key="1">
    <source>
        <dbReference type="EMBL" id="MFJ2821999.1"/>
    </source>
</evidence>
<dbReference type="RefSeq" id="WP_365513509.1">
    <property type="nucleotide sequence ID" value="NZ_JBFANW010000432.1"/>
</dbReference>
<protein>
    <submittedName>
        <fullName evidence="1">Uncharacterized protein</fullName>
    </submittedName>
</protein>
<reference evidence="1 2" key="1">
    <citation type="submission" date="2024-10" db="EMBL/GenBank/DDBJ databases">
        <title>The Natural Products Discovery Center: Release of the First 8490 Sequenced Strains for Exploring Actinobacteria Biosynthetic Diversity.</title>
        <authorList>
            <person name="Kalkreuter E."/>
            <person name="Kautsar S.A."/>
            <person name="Yang D."/>
            <person name="Bader C.D."/>
            <person name="Teijaro C.N."/>
            <person name="Fluegel L."/>
            <person name="Davis C.M."/>
            <person name="Simpson J.R."/>
            <person name="Lauterbach L."/>
            <person name="Steele A.D."/>
            <person name="Gui C."/>
            <person name="Meng S."/>
            <person name="Li G."/>
            <person name="Viehrig K."/>
            <person name="Ye F."/>
            <person name="Su P."/>
            <person name="Kiefer A.F."/>
            <person name="Nichols A."/>
            <person name="Cepeda A.J."/>
            <person name="Yan W."/>
            <person name="Fan B."/>
            <person name="Jiang Y."/>
            <person name="Adhikari A."/>
            <person name="Zheng C.-J."/>
            <person name="Schuster L."/>
            <person name="Cowan T.M."/>
            <person name="Smanski M.J."/>
            <person name="Chevrette M.G."/>
            <person name="De Carvalho L.P.S."/>
            <person name="Shen B."/>
        </authorList>
    </citation>
    <scope>NUCLEOTIDE SEQUENCE [LARGE SCALE GENOMIC DNA]</scope>
    <source>
        <strain evidence="1 2">NPDC087220</strain>
    </source>
</reference>
<keyword evidence="2" id="KW-1185">Reference proteome</keyword>
<evidence type="ECO:0000313" key="2">
    <source>
        <dbReference type="Proteomes" id="UP001617351"/>
    </source>
</evidence>
<organism evidence="1 2">
    <name type="scientific">Streptomyces toxytricini</name>
    <name type="common">Actinomyces toxytricini</name>
    <dbReference type="NCBI Taxonomy" id="67369"/>
    <lineage>
        <taxon>Bacteria</taxon>
        <taxon>Bacillati</taxon>
        <taxon>Actinomycetota</taxon>
        <taxon>Actinomycetes</taxon>
        <taxon>Kitasatosporales</taxon>
        <taxon>Streptomycetaceae</taxon>
        <taxon>Streptomyces</taxon>
    </lineage>
</organism>